<dbReference type="NCBIfam" id="NF002806">
    <property type="entry name" value="PRK02948.1"/>
    <property type="match status" value="1"/>
</dbReference>
<evidence type="ECO:0000259" key="8">
    <source>
        <dbReference type="Pfam" id="PF00266"/>
    </source>
</evidence>
<dbReference type="EMBL" id="PDYF01000011">
    <property type="protein sequence ID" value="PHU35154.1"/>
    <property type="molecule type" value="Genomic_DNA"/>
</dbReference>
<keyword evidence="5" id="KW-0408">Iron</keyword>
<evidence type="ECO:0000256" key="3">
    <source>
        <dbReference type="ARBA" id="ARBA00022723"/>
    </source>
</evidence>
<dbReference type="GO" id="GO:0046872">
    <property type="term" value="F:metal ion binding"/>
    <property type="evidence" value="ECO:0007669"/>
    <property type="project" value="UniProtKB-KW"/>
</dbReference>
<dbReference type="Proteomes" id="UP000225889">
    <property type="component" value="Unassembled WGS sequence"/>
</dbReference>
<comment type="similarity">
    <text evidence="2">Belongs to the class-V pyridoxal-phosphate-dependent aminotransferase family. NifS/IscS subfamily.</text>
</comment>
<evidence type="ECO:0000256" key="7">
    <source>
        <dbReference type="RuleBase" id="RU004504"/>
    </source>
</evidence>
<dbReference type="InterPro" id="IPR015422">
    <property type="entry name" value="PyrdxlP-dep_Trfase_small"/>
</dbReference>
<feature type="domain" description="Aminotransferase class V" evidence="8">
    <location>
        <begin position="7"/>
        <end position="374"/>
    </location>
</feature>
<evidence type="ECO:0000256" key="1">
    <source>
        <dbReference type="ARBA" id="ARBA00001933"/>
    </source>
</evidence>
<evidence type="ECO:0000313" key="10">
    <source>
        <dbReference type="Proteomes" id="UP000225889"/>
    </source>
</evidence>
<dbReference type="PANTHER" id="PTHR11601:SF50">
    <property type="entry name" value="CYSTEINE DESULFURASE ISCS 2-RELATED"/>
    <property type="match status" value="1"/>
</dbReference>
<evidence type="ECO:0000256" key="4">
    <source>
        <dbReference type="ARBA" id="ARBA00022898"/>
    </source>
</evidence>
<comment type="caution">
    <text evidence="9">The sequence shown here is derived from an EMBL/GenBank/DDBJ whole genome shotgun (WGS) entry which is preliminary data.</text>
</comment>
<evidence type="ECO:0000313" key="9">
    <source>
        <dbReference type="EMBL" id="PHU35154.1"/>
    </source>
</evidence>
<dbReference type="InterPro" id="IPR016454">
    <property type="entry name" value="Cysteine_dSase"/>
</dbReference>
<reference evidence="9 10" key="1">
    <citation type="submission" date="2017-10" db="EMBL/GenBank/DDBJ databases">
        <title>Resolving the taxonomy of Roseburia spp., Eubacterium rectale and Agathobacter spp. through phylogenomic analysis.</title>
        <authorList>
            <person name="Sheridan P.O."/>
            <person name="Walker A.W."/>
            <person name="Duncan S.H."/>
            <person name="Scott K.P."/>
            <person name="Toole P.W.O."/>
            <person name="Luis P."/>
            <person name="Flint H.J."/>
        </authorList>
    </citation>
    <scope>NUCLEOTIDE SEQUENCE [LARGE SCALE GENOMIC DNA]</scope>
    <source>
        <strain evidence="9 10">JK626</strain>
    </source>
</reference>
<keyword evidence="3" id="KW-0479">Metal-binding</keyword>
<evidence type="ECO:0000256" key="2">
    <source>
        <dbReference type="ARBA" id="ARBA00006490"/>
    </source>
</evidence>
<dbReference type="GO" id="GO:0003824">
    <property type="term" value="F:catalytic activity"/>
    <property type="evidence" value="ECO:0007669"/>
    <property type="project" value="UniProtKB-ARBA"/>
</dbReference>
<dbReference type="Pfam" id="PF00266">
    <property type="entry name" value="Aminotran_5"/>
    <property type="match status" value="1"/>
</dbReference>
<dbReference type="PIRSF" id="PIRSF005572">
    <property type="entry name" value="NifS"/>
    <property type="match status" value="1"/>
</dbReference>
<gene>
    <name evidence="9" type="ORF">CSX01_07440</name>
</gene>
<name>A0A2G3DVY2_9FIRM</name>
<dbReference type="Gene3D" id="3.90.1150.10">
    <property type="entry name" value="Aspartate Aminotransferase, domain 1"/>
    <property type="match status" value="1"/>
</dbReference>
<dbReference type="AlphaFoldDB" id="A0A2G3DVY2"/>
<keyword evidence="4" id="KW-0663">Pyridoxal phosphate</keyword>
<evidence type="ECO:0000256" key="6">
    <source>
        <dbReference type="ARBA" id="ARBA00023014"/>
    </source>
</evidence>
<comment type="cofactor">
    <cofactor evidence="1 7">
        <name>pyridoxal 5'-phosphate</name>
        <dbReference type="ChEBI" id="CHEBI:597326"/>
    </cofactor>
</comment>
<accession>A0A2G3DVY2</accession>
<dbReference type="Gene3D" id="3.40.640.10">
    <property type="entry name" value="Type I PLP-dependent aspartate aminotransferase-like (Major domain)"/>
    <property type="match status" value="1"/>
</dbReference>
<reference evidence="9 10" key="2">
    <citation type="submission" date="2017-10" db="EMBL/GenBank/DDBJ databases">
        <authorList>
            <person name="Banno H."/>
            <person name="Chua N.-H."/>
        </authorList>
    </citation>
    <scope>NUCLEOTIDE SEQUENCE [LARGE SCALE GENOMIC DNA]</scope>
    <source>
        <strain evidence="9 10">JK626</strain>
    </source>
</reference>
<dbReference type="GO" id="GO:0051536">
    <property type="term" value="F:iron-sulfur cluster binding"/>
    <property type="evidence" value="ECO:0007669"/>
    <property type="project" value="UniProtKB-KW"/>
</dbReference>
<organism evidence="9 10">
    <name type="scientific">Pseudobutyrivibrio ruminis</name>
    <dbReference type="NCBI Taxonomy" id="46206"/>
    <lineage>
        <taxon>Bacteria</taxon>
        <taxon>Bacillati</taxon>
        <taxon>Bacillota</taxon>
        <taxon>Clostridia</taxon>
        <taxon>Lachnospirales</taxon>
        <taxon>Lachnospiraceae</taxon>
        <taxon>Pseudobutyrivibrio</taxon>
    </lineage>
</organism>
<dbReference type="InterPro" id="IPR000192">
    <property type="entry name" value="Aminotrans_V_dom"/>
</dbReference>
<dbReference type="InterPro" id="IPR020578">
    <property type="entry name" value="Aminotrans_V_PyrdxlP_BS"/>
</dbReference>
<dbReference type="PROSITE" id="PS00595">
    <property type="entry name" value="AA_TRANSFER_CLASS_5"/>
    <property type="match status" value="1"/>
</dbReference>
<keyword evidence="6" id="KW-0411">Iron-sulfur</keyword>
<dbReference type="PANTHER" id="PTHR11601">
    <property type="entry name" value="CYSTEINE DESULFURYLASE FAMILY MEMBER"/>
    <property type="match status" value="1"/>
</dbReference>
<dbReference type="Gene3D" id="1.10.260.50">
    <property type="match status" value="1"/>
</dbReference>
<protein>
    <submittedName>
        <fullName evidence="9">Cysteine desulfurase NifS</fullName>
    </submittedName>
</protein>
<evidence type="ECO:0000256" key="5">
    <source>
        <dbReference type="ARBA" id="ARBA00023004"/>
    </source>
</evidence>
<dbReference type="InterPro" id="IPR015424">
    <property type="entry name" value="PyrdxlP-dep_Trfase"/>
</dbReference>
<dbReference type="InterPro" id="IPR015421">
    <property type="entry name" value="PyrdxlP-dep_Trfase_major"/>
</dbReference>
<sequence>MRGNVMIYFDNSATTRCSDEAMKIMQECLQENYGNPSSLHSMGAKGKDYLKDARDIISGILKVNSKEIYFTSGGTEGNNLAIRGGAMAKKRRGNHIITTKIEHASVLNPVKALEKEGFEVTYLGTDEYGVINLDELKDALREDTILVSIMMVNNEIGALQPVAEAGKLIKSFNKDILFHVDAIQAFGKFKILPKKMDIDFLTVSGHKIHGPKGSGFIYINEAIFNIMVPQILGGGHERGMRSGTENVPAIAALGIAAKACYDNLDSNASHMYAMRRRLIEGVSSIDGVSVNGHLDDNSAPHIVSVSIKGNRTRAQVILNALQDNYGIFVSAGSACSSNKPAISETLKSIGLEKDLLERTIRFSFCPENTMDEVEEAIKALTDLVPKMTL</sequence>
<dbReference type="SUPFAM" id="SSF53383">
    <property type="entry name" value="PLP-dependent transferases"/>
    <property type="match status" value="1"/>
</dbReference>
<proteinExistence type="inferred from homology"/>